<dbReference type="AlphaFoldDB" id="A0A2B7XUI8"/>
<evidence type="ECO:0008006" key="4">
    <source>
        <dbReference type="Google" id="ProtNLM"/>
    </source>
</evidence>
<feature type="compositionally biased region" description="Polar residues" evidence="1">
    <location>
        <begin position="250"/>
        <end position="261"/>
    </location>
</feature>
<evidence type="ECO:0000313" key="3">
    <source>
        <dbReference type="Proteomes" id="UP000223968"/>
    </source>
</evidence>
<feature type="compositionally biased region" description="Low complexity" evidence="1">
    <location>
        <begin position="143"/>
        <end position="153"/>
    </location>
</feature>
<sequence>MVIFRLPSILHRKRRAETTGGASVLTDRDDAQQSSQPISRSLLSADTPKPSWASRYLSSAFSGQTRTANVTAGLPPSPSTATATATATAKIVYNTSRDNNIYRLPSSVKRQLPEAPIRTPTRNTDTPLPTIIHPSTPLPSSPSPLCSSSPSSPNLKQNPHSGANAAPPKPILKAPETGDGKVSTQPNQRHTAESDTAANTSRNALLTLNEIPVPERISSRQSTSMHLRRNSIPYTTSGHVSGDAGLGNNDLITQVPSGNQKSKFHEDLEGKMKAKETGQHDGDGGGAEQSSGEANGEGYPMRSKKRKAVRFDHVDIHTYEVERDGESALSFLSKPFGGDASGKQGEDLDGDGILDLTEYVVDIPDVIEG</sequence>
<organism evidence="2 3">
    <name type="scientific">Helicocarpus griseus UAMH5409</name>
    <dbReference type="NCBI Taxonomy" id="1447875"/>
    <lineage>
        <taxon>Eukaryota</taxon>
        <taxon>Fungi</taxon>
        <taxon>Dikarya</taxon>
        <taxon>Ascomycota</taxon>
        <taxon>Pezizomycotina</taxon>
        <taxon>Eurotiomycetes</taxon>
        <taxon>Eurotiomycetidae</taxon>
        <taxon>Onygenales</taxon>
        <taxon>Ajellomycetaceae</taxon>
        <taxon>Helicocarpus</taxon>
    </lineage>
</organism>
<comment type="caution">
    <text evidence="2">The sequence shown here is derived from an EMBL/GenBank/DDBJ whole genome shotgun (WGS) entry which is preliminary data.</text>
</comment>
<keyword evidence="3" id="KW-1185">Reference proteome</keyword>
<feature type="region of interest" description="Disordered" evidence="1">
    <location>
        <begin position="104"/>
        <end position="304"/>
    </location>
</feature>
<reference evidence="2 3" key="1">
    <citation type="submission" date="2017-10" db="EMBL/GenBank/DDBJ databases">
        <title>Comparative genomics in systemic dimorphic fungi from Ajellomycetaceae.</title>
        <authorList>
            <person name="Munoz J.F."/>
            <person name="Mcewen J.G."/>
            <person name="Clay O.K."/>
            <person name="Cuomo C.A."/>
        </authorList>
    </citation>
    <scope>NUCLEOTIDE SEQUENCE [LARGE SCALE GENOMIC DNA]</scope>
    <source>
        <strain evidence="2 3">UAMH5409</strain>
    </source>
</reference>
<feature type="compositionally biased region" description="Polar residues" evidence="1">
    <location>
        <begin position="182"/>
        <end position="206"/>
    </location>
</feature>
<protein>
    <recommendedName>
        <fullName evidence="4">EF-hand domain-containing protein</fullName>
    </recommendedName>
</protein>
<evidence type="ECO:0000313" key="2">
    <source>
        <dbReference type="EMBL" id="PGH12660.1"/>
    </source>
</evidence>
<feature type="region of interest" description="Disordered" evidence="1">
    <location>
        <begin position="17"/>
        <end position="49"/>
    </location>
</feature>
<feature type="compositionally biased region" description="Polar residues" evidence="1">
    <location>
        <begin position="32"/>
        <end position="44"/>
    </location>
</feature>
<gene>
    <name evidence="2" type="ORF">AJ79_04160</name>
</gene>
<feature type="compositionally biased region" description="Basic and acidic residues" evidence="1">
    <location>
        <begin position="263"/>
        <end position="283"/>
    </location>
</feature>
<dbReference type="PROSITE" id="PS00018">
    <property type="entry name" value="EF_HAND_1"/>
    <property type="match status" value="1"/>
</dbReference>
<accession>A0A2B7XUI8</accession>
<name>A0A2B7XUI8_9EURO</name>
<feature type="compositionally biased region" description="Low complexity" evidence="1">
    <location>
        <begin position="126"/>
        <end position="135"/>
    </location>
</feature>
<dbReference type="OrthoDB" id="4188238at2759"/>
<evidence type="ECO:0000256" key="1">
    <source>
        <dbReference type="SAM" id="MobiDB-lite"/>
    </source>
</evidence>
<dbReference type="InterPro" id="IPR018247">
    <property type="entry name" value="EF_Hand_1_Ca_BS"/>
</dbReference>
<dbReference type="Proteomes" id="UP000223968">
    <property type="component" value="Unassembled WGS sequence"/>
</dbReference>
<proteinExistence type="predicted"/>
<dbReference type="EMBL" id="PDNB01000055">
    <property type="protein sequence ID" value="PGH12660.1"/>
    <property type="molecule type" value="Genomic_DNA"/>
</dbReference>